<evidence type="ECO:0008006" key="4">
    <source>
        <dbReference type="Google" id="ProtNLM"/>
    </source>
</evidence>
<reference evidence="2 3" key="1">
    <citation type="submission" date="2020-08" db="EMBL/GenBank/DDBJ databases">
        <title>Genomic Encyclopedia of Type Strains, Phase III (KMG-III): the genomes of soil and plant-associated and newly described type strains.</title>
        <authorList>
            <person name="Whitman W."/>
        </authorList>
    </citation>
    <scope>NUCLEOTIDE SEQUENCE [LARGE SCALE GENOMIC DNA]</scope>
    <source>
        <strain evidence="2 3">SFB5A</strain>
    </source>
</reference>
<organism evidence="2 3">
    <name type="scientific">Streptomyces nymphaeiformis</name>
    <dbReference type="NCBI Taxonomy" id="2663842"/>
    <lineage>
        <taxon>Bacteria</taxon>
        <taxon>Bacillati</taxon>
        <taxon>Actinomycetota</taxon>
        <taxon>Actinomycetes</taxon>
        <taxon>Kitasatosporales</taxon>
        <taxon>Streptomycetaceae</taxon>
        <taxon>Streptomyces</taxon>
    </lineage>
</organism>
<feature type="region of interest" description="Disordered" evidence="1">
    <location>
        <begin position="307"/>
        <end position="348"/>
    </location>
</feature>
<proteinExistence type="predicted"/>
<dbReference type="Proteomes" id="UP000582643">
    <property type="component" value="Unassembled WGS sequence"/>
</dbReference>
<dbReference type="RefSeq" id="WP_184932104.1">
    <property type="nucleotide sequence ID" value="NZ_JACHJY010000008.1"/>
</dbReference>
<evidence type="ECO:0000256" key="1">
    <source>
        <dbReference type="SAM" id="MobiDB-lite"/>
    </source>
</evidence>
<evidence type="ECO:0000313" key="3">
    <source>
        <dbReference type="Proteomes" id="UP000582643"/>
    </source>
</evidence>
<dbReference type="EMBL" id="JACHJY010000008">
    <property type="protein sequence ID" value="MBB4984780.1"/>
    <property type="molecule type" value="Genomic_DNA"/>
</dbReference>
<comment type="caution">
    <text evidence="2">The sequence shown here is derived from an EMBL/GenBank/DDBJ whole genome shotgun (WGS) entry which is preliminary data.</text>
</comment>
<gene>
    <name evidence="2" type="ORF">GGE06_005726</name>
</gene>
<name>A0A7W7U6Z0_9ACTN</name>
<feature type="compositionally biased region" description="Pro residues" evidence="1">
    <location>
        <begin position="315"/>
        <end position="329"/>
    </location>
</feature>
<dbReference type="InterPro" id="IPR025855">
    <property type="entry name" value="Replic_Relax"/>
</dbReference>
<keyword evidence="3" id="KW-1185">Reference proteome</keyword>
<dbReference type="Pfam" id="PF13814">
    <property type="entry name" value="Replic_Relax"/>
    <property type="match status" value="1"/>
</dbReference>
<feature type="compositionally biased region" description="Acidic residues" evidence="1">
    <location>
        <begin position="337"/>
        <end position="348"/>
    </location>
</feature>
<dbReference type="AlphaFoldDB" id="A0A7W7U6Z0"/>
<accession>A0A7W7U6Z0</accession>
<protein>
    <recommendedName>
        <fullName evidence="4">Replication-relaxation</fullName>
    </recommendedName>
</protein>
<evidence type="ECO:0000313" key="2">
    <source>
        <dbReference type="EMBL" id="MBB4984780.1"/>
    </source>
</evidence>
<sequence>MNDSLPIPRVTSASPLRIGAADGEILCSINRFQYMTAAQVGRLLYPDQHDDNRYVQRRLRRLAEAGYVLRLRELPTPRVGSAPHVFTLADKGRRFVSGRGKALASAYYRPSEERAKAEDNPFMEHTLAAIDVLVAAERLCREFNVSMPRLVTERQLKRSPVRVQPAGRPDAPRTTVIPDAWFELCVGGESVYIALELDRGTEQQKHWRRKVAALTAWAEGPYRQVFEADNLTVAVAVPAKARREQLSDWTIRELEAIGRTELADIFLFTSVSPVTTDPFELFFGPCWYPAGADRPVSLLDSLPEAPAGETVPLVRPEPVPQEPKQPSSPPTVTWALMDEDKEVEWEPE</sequence>